<dbReference type="PANTHER" id="PTHR11946">
    <property type="entry name" value="VALYL-TRNA SYNTHETASES"/>
    <property type="match status" value="1"/>
</dbReference>
<evidence type="ECO:0000256" key="4">
    <source>
        <dbReference type="ARBA" id="ARBA00022840"/>
    </source>
</evidence>
<gene>
    <name evidence="8 12" type="primary">valS</name>
    <name evidence="12" type="ORF">PRHACTZTBTEA_643</name>
</gene>
<dbReference type="InterPro" id="IPR013155">
    <property type="entry name" value="M/V/L/I-tRNA-synth_anticd-bd"/>
</dbReference>
<keyword evidence="13" id="KW-1185">Reference proteome</keyword>
<comment type="subcellular location">
    <subcellularLocation>
        <location evidence="8">Cytoplasm</location>
    </subcellularLocation>
</comment>
<dbReference type="SUPFAM" id="SSF52374">
    <property type="entry name" value="Nucleotidylyl transferase"/>
    <property type="match status" value="1"/>
</dbReference>
<feature type="domain" description="Valyl-tRNA synthetase tRNA-binding arm" evidence="11">
    <location>
        <begin position="886"/>
        <end position="945"/>
    </location>
</feature>
<dbReference type="InterPro" id="IPR037118">
    <property type="entry name" value="Val-tRNA_synth_C_sf"/>
</dbReference>
<dbReference type="InterPro" id="IPR033705">
    <property type="entry name" value="Anticodon_Ia_Val"/>
</dbReference>
<comment type="catalytic activity">
    <reaction evidence="7 8">
        <text>tRNA(Val) + L-valine + ATP = L-valyl-tRNA(Val) + AMP + diphosphate</text>
        <dbReference type="Rhea" id="RHEA:10704"/>
        <dbReference type="Rhea" id="RHEA-COMP:9672"/>
        <dbReference type="Rhea" id="RHEA-COMP:9708"/>
        <dbReference type="ChEBI" id="CHEBI:30616"/>
        <dbReference type="ChEBI" id="CHEBI:33019"/>
        <dbReference type="ChEBI" id="CHEBI:57762"/>
        <dbReference type="ChEBI" id="CHEBI:78442"/>
        <dbReference type="ChEBI" id="CHEBI:78537"/>
        <dbReference type="ChEBI" id="CHEBI:456215"/>
        <dbReference type="EC" id="6.1.1.9"/>
    </reaction>
</comment>
<keyword evidence="1 8" id="KW-0963">Cytoplasm</keyword>
<reference evidence="12" key="1">
    <citation type="submission" date="2024-04" db="EMBL/GenBank/DDBJ databases">
        <authorList>
            <person name="Manzano-Marin A."/>
            <person name="Manzano-Marin A."/>
            <person name="Alejandro Manzano Marin A."/>
        </authorList>
    </citation>
    <scope>NUCLEOTIDE SEQUENCE [LARGE SCALE GENOMIC DNA]</scope>
    <source>
        <strain evidence="12">TABTEA</strain>
    </source>
</reference>
<feature type="domain" description="Aminoacyl-tRNA synthetase class Ia" evidence="9">
    <location>
        <begin position="15"/>
        <end position="631"/>
    </location>
</feature>
<keyword evidence="6 8" id="KW-0030">Aminoacyl-tRNA synthetase</keyword>
<dbReference type="PRINTS" id="PR00986">
    <property type="entry name" value="TRNASYNTHVAL"/>
</dbReference>
<evidence type="ECO:0000256" key="3">
    <source>
        <dbReference type="ARBA" id="ARBA00022741"/>
    </source>
</evidence>
<dbReference type="EC" id="6.1.1.9" evidence="8"/>
<dbReference type="GO" id="GO:0004832">
    <property type="term" value="F:valine-tRNA ligase activity"/>
    <property type="evidence" value="ECO:0007669"/>
    <property type="project" value="UniProtKB-EC"/>
</dbReference>
<feature type="domain" description="Methionyl/Valyl/Leucyl/Isoleucyl-tRNA synthetase anticodon-binding" evidence="10">
    <location>
        <begin position="675"/>
        <end position="825"/>
    </location>
</feature>
<dbReference type="PROSITE" id="PS00178">
    <property type="entry name" value="AA_TRNA_LIGASE_I"/>
    <property type="match status" value="1"/>
</dbReference>
<dbReference type="InterPro" id="IPR002303">
    <property type="entry name" value="Valyl-tRNA_ligase"/>
</dbReference>
<dbReference type="InterPro" id="IPR001412">
    <property type="entry name" value="aa-tRNA-synth_I_CS"/>
</dbReference>
<dbReference type="SUPFAM" id="SSF46589">
    <property type="entry name" value="tRNA-binding arm"/>
    <property type="match status" value="1"/>
</dbReference>
<evidence type="ECO:0000256" key="2">
    <source>
        <dbReference type="ARBA" id="ARBA00022598"/>
    </source>
</evidence>
<keyword evidence="3 8" id="KW-0547">Nucleotide-binding</keyword>
<comment type="subunit">
    <text evidence="8">Monomer.</text>
</comment>
<accession>A0ABM9NPX1</accession>
<dbReference type="Proteomes" id="UP001497533">
    <property type="component" value="Chromosome"/>
</dbReference>
<evidence type="ECO:0000256" key="5">
    <source>
        <dbReference type="ARBA" id="ARBA00022917"/>
    </source>
</evidence>
<dbReference type="CDD" id="cd00817">
    <property type="entry name" value="ValRS_core"/>
    <property type="match status" value="1"/>
</dbReference>
<sequence>MSKNKTYNMEIEKNIYNFWEKNGFFKYNKNINQNNFCIAIPPPNITGSLHMGHAFQQTIMDIIIRYQRMQGKNTLWQTGTDHAGIATQIIIENKILSEEGKIRKDYNKKDYINKIWKWKKESNKIISQQMRRLGNSVNWKRERFTMDEKFSKSVKEAFIRLYKDNLIYRGKRLVNWDTELHTAISDLEVKNRKKKVHIWYIKYQLANDEKTLDGKNYLIIATTRPETILGDTAVAVNPEDLRYKNLIGKKIISPIINRYIPIIGDKYADIHKNTGCVKITPAHDFNDYKIGKQHQLIMINIMDLNGNILNKLEFFDSNGKLLNIHNCEIPKKYHGINRFIARKLIVSELEKIGALIKVKLYETNIPYNERNGIIIEPMLTNQWYIRAKFLAKNAIKAVEDGRINFIPQQYKNMYYSWMNNIQDWCISRQLWWGHRIPAWYDKNGNIYVNYNEDKIRIENNFDTNFVLNQDKDVLDTWFSSGLWTFSTLGWPKKTNALKMFHPTDILVSGFDIIFFWIARMIMLTMYFIKDKKNKPQIPFKTVYITGLIRDEEGQKMSKSKGNVIDPLDIINGISLEDLLKKRTTNMLQPQLSKKILKNTKKEFPEGIKAYGADALRFTLTALASTGRDIIFDMKRLLGYRNFCNKLWNASRFVLINTKNQDCGQNGGKINFSLSDYWILTKLNNTIKNYSEALDKNRYDIAANIIYDFTWNDFCDWYITISKILINKNDKVQIRSIRYTLIEVLEKILRLAHPIIPFITENIWQNIKSIKNIHDLTIMLQPFPKFDESKINKIAFEKIEWIKKLIIAIRNIRTEINIEPNKLLHIFFKSESKNIITLVKKNQIIIKSIALLKEITFLSKNETPPVSITKLINNAELNFPIENTINIKNELHRLDKILLKLQKEKKIIEMKLANEKFISHAPLNLIEKEKNRLIENIKTKTKIETQKITILSFYLKNKKNN</sequence>
<dbReference type="Pfam" id="PF00133">
    <property type="entry name" value="tRNA-synt_1"/>
    <property type="match status" value="1"/>
</dbReference>
<dbReference type="InterPro" id="IPR009008">
    <property type="entry name" value="Val/Leu/Ile-tRNA-synth_edit"/>
</dbReference>
<dbReference type="Pfam" id="PF10458">
    <property type="entry name" value="Val_tRNA-synt_C"/>
    <property type="match status" value="1"/>
</dbReference>
<dbReference type="SUPFAM" id="SSF47323">
    <property type="entry name" value="Anticodon-binding domain of a subclass of class I aminoacyl-tRNA synthetases"/>
    <property type="match status" value="1"/>
</dbReference>
<dbReference type="Gene3D" id="1.10.730.10">
    <property type="entry name" value="Isoleucyl-tRNA Synthetase, Domain 1"/>
    <property type="match status" value="1"/>
</dbReference>
<evidence type="ECO:0000256" key="6">
    <source>
        <dbReference type="ARBA" id="ARBA00023146"/>
    </source>
</evidence>
<organism evidence="12 13">
    <name type="scientific">Candidatus Providencia siddallii</name>
    <dbReference type="NCBI Taxonomy" id="1715285"/>
    <lineage>
        <taxon>Bacteria</taxon>
        <taxon>Pseudomonadati</taxon>
        <taxon>Pseudomonadota</taxon>
        <taxon>Gammaproteobacteria</taxon>
        <taxon>Enterobacterales</taxon>
        <taxon>Morganellaceae</taxon>
        <taxon>Providencia</taxon>
    </lineage>
</organism>
<dbReference type="EMBL" id="OZ034688">
    <property type="protein sequence ID" value="CAL1329544.1"/>
    <property type="molecule type" value="Genomic_DNA"/>
</dbReference>
<name>A0ABM9NPX1_9GAMM</name>
<comment type="domain">
    <text evidence="8">ValRS has two distinct active sites: one for aminoacylation and one for editing. The misactivated threonine is translocated from the active site to the editing site.</text>
</comment>
<evidence type="ECO:0000256" key="1">
    <source>
        <dbReference type="ARBA" id="ARBA00022490"/>
    </source>
</evidence>
<feature type="short sequence motif" description="'KMSKS' region" evidence="8">
    <location>
        <begin position="555"/>
        <end position="559"/>
    </location>
</feature>
<protein>
    <recommendedName>
        <fullName evidence="8">Valine--tRNA ligase</fullName>
        <ecNumber evidence="8">6.1.1.9</ecNumber>
    </recommendedName>
    <alternativeName>
        <fullName evidence="8">Valyl-tRNA synthetase</fullName>
        <shortName evidence="8">ValRS</shortName>
    </alternativeName>
</protein>
<dbReference type="InterPro" id="IPR019499">
    <property type="entry name" value="Val-tRNA_synth_tRNA-bd"/>
</dbReference>
<comment type="similarity">
    <text evidence="8">Belongs to the class-I aminoacyl-tRNA synthetase family. ValS type 1 subfamily.</text>
</comment>
<dbReference type="SUPFAM" id="SSF50677">
    <property type="entry name" value="ValRS/IleRS/LeuRS editing domain"/>
    <property type="match status" value="1"/>
</dbReference>
<evidence type="ECO:0000259" key="10">
    <source>
        <dbReference type="Pfam" id="PF08264"/>
    </source>
</evidence>
<dbReference type="Pfam" id="PF08264">
    <property type="entry name" value="Anticodon_1"/>
    <property type="match status" value="1"/>
</dbReference>
<dbReference type="InterPro" id="IPR009080">
    <property type="entry name" value="tRNAsynth_Ia_anticodon-bd"/>
</dbReference>
<dbReference type="InterPro" id="IPR014729">
    <property type="entry name" value="Rossmann-like_a/b/a_fold"/>
</dbReference>
<evidence type="ECO:0000259" key="11">
    <source>
        <dbReference type="Pfam" id="PF10458"/>
    </source>
</evidence>
<dbReference type="InterPro" id="IPR010978">
    <property type="entry name" value="tRNA-bd_arm"/>
</dbReference>
<dbReference type="NCBIfam" id="NF004349">
    <property type="entry name" value="PRK05729.1"/>
    <property type="match status" value="1"/>
</dbReference>
<evidence type="ECO:0000256" key="8">
    <source>
        <dbReference type="HAMAP-Rule" id="MF_02004"/>
    </source>
</evidence>
<keyword evidence="8" id="KW-0175">Coiled coil</keyword>
<evidence type="ECO:0000313" key="13">
    <source>
        <dbReference type="Proteomes" id="UP001497533"/>
    </source>
</evidence>
<comment type="domain">
    <text evidence="8">The C-terminal coiled-coil domain is crucial for aminoacylation activity.</text>
</comment>
<evidence type="ECO:0000259" key="9">
    <source>
        <dbReference type="Pfam" id="PF00133"/>
    </source>
</evidence>
<evidence type="ECO:0000313" key="12">
    <source>
        <dbReference type="EMBL" id="CAL1329544.1"/>
    </source>
</evidence>
<feature type="short sequence motif" description="'HIGH' region" evidence="8">
    <location>
        <begin position="43"/>
        <end position="53"/>
    </location>
</feature>
<dbReference type="PANTHER" id="PTHR11946:SF93">
    <property type="entry name" value="VALINE--TRNA LIGASE, CHLOROPLASTIC_MITOCHONDRIAL 2"/>
    <property type="match status" value="1"/>
</dbReference>
<dbReference type="Gene3D" id="3.40.50.620">
    <property type="entry name" value="HUPs"/>
    <property type="match status" value="2"/>
</dbReference>
<dbReference type="InterPro" id="IPR002300">
    <property type="entry name" value="aa-tRNA-synth_Ia"/>
</dbReference>
<keyword evidence="4 8" id="KW-0067">ATP-binding</keyword>
<comment type="function">
    <text evidence="8">Catalyzes the attachment of valine to tRNA(Val). As ValRS can inadvertently accommodate and process structurally similar amino acids such as threonine, to avoid such errors, it has a 'posttransfer' editing activity that hydrolyzes mischarged Thr-tRNA(Val) in a tRNA-dependent manner.</text>
</comment>
<proteinExistence type="inferred from homology"/>
<dbReference type="Gene3D" id="1.10.287.380">
    <property type="entry name" value="Valyl-tRNA synthetase, C-terminal domain"/>
    <property type="match status" value="1"/>
</dbReference>
<evidence type="ECO:0000256" key="7">
    <source>
        <dbReference type="ARBA" id="ARBA00047552"/>
    </source>
</evidence>
<feature type="binding site" evidence="8">
    <location>
        <position position="558"/>
    </location>
    <ligand>
        <name>ATP</name>
        <dbReference type="ChEBI" id="CHEBI:30616"/>
    </ligand>
</feature>
<keyword evidence="2 8" id="KW-0436">Ligase</keyword>
<dbReference type="Gene3D" id="3.90.740.10">
    <property type="entry name" value="Valyl/Leucyl/Isoleucyl-tRNA synthetase, editing domain"/>
    <property type="match status" value="1"/>
</dbReference>
<dbReference type="HAMAP" id="MF_02004">
    <property type="entry name" value="Val_tRNA_synth_type1"/>
    <property type="match status" value="1"/>
</dbReference>
<dbReference type="NCBIfam" id="TIGR00422">
    <property type="entry name" value="valS"/>
    <property type="match status" value="1"/>
</dbReference>
<keyword evidence="5 8" id="KW-0648">Protein biosynthesis</keyword>
<dbReference type="CDD" id="cd07962">
    <property type="entry name" value="Anticodon_Ia_Val"/>
    <property type="match status" value="1"/>
</dbReference>